<dbReference type="InterPro" id="IPR045170">
    <property type="entry name" value="MTOX"/>
</dbReference>
<evidence type="ECO:0000313" key="6">
    <source>
        <dbReference type="EMBL" id="MCS5736317.1"/>
    </source>
</evidence>
<protein>
    <submittedName>
        <fullName evidence="6">FAD-dependent oxidoreductase</fullName>
    </submittedName>
</protein>
<dbReference type="InterPro" id="IPR036188">
    <property type="entry name" value="FAD/NAD-bd_sf"/>
</dbReference>
<evidence type="ECO:0000256" key="2">
    <source>
        <dbReference type="ARBA" id="ARBA00022630"/>
    </source>
</evidence>
<dbReference type="EMBL" id="JANLCJ010000015">
    <property type="protein sequence ID" value="MCS5736317.1"/>
    <property type="molecule type" value="Genomic_DNA"/>
</dbReference>
<dbReference type="PANTHER" id="PTHR10961">
    <property type="entry name" value="PEROXISOMAL SARCOSINE OXIDASE"/>
    <property type="match status" value="1"/>
</dbReference>
<evidence type="ECO:0000259" key="5">
    <source>
        <dbReference type="Pfam" id="PF01266"/>
    </source>
</evidence>
<dbReference type="SUPFAM" id="SSF51905">
    <property type="entry name" value="FAD/NAD(P)-binding domain"/>
    <property type="match status" value="1"/>
</dbReference>
<dbReference type="Pfam" id="PF01266">
    <property type="entry name" value="DAO"/>
    <property type="match status" value="1"/>
</dbReference>
<evidence type="ECO:0000313" key="7">
    <source>
        <dbReference type="Proteomes" id="UP001165586"/>
    </source>
</evidence>
<comment type="caution">
    <text evidence="6">The sequence shown here is derived from an EMBL/GenBank/DDBJ whole genome shotgun (WGS) entry which is preliminary data.</text>
</comment>
<dbReference type="InterPro" id="IPR006076">
    <property type="entry name" value="FAD-dep_OxRdtase"/>
</dbReference>
<feature type="domain" description="FAD dependent oxidoreductase" evidence="5">
    <location>
        <begin position="6"/>
        <end position="378"/>
    </location>
</feature>
<dbReference type="Gene3D" id="3.50.50.60">
    <property type="entry name" value="FAD/NAD(P)-binding domain"/>
    <property type="match status" value="2"/>
</dbReference>
<accession>A0ABT2H8U3</accession>
<dbReference type="Proteomes" id="UP001165586">
    <property type="component" value="Unassembled WGS sequence"/>
</dbReference>
<proteinExistence type="predicted"/>
<name>A0ABT2H8U3_9MICO</name>
<gene>
    <name evidence="6" type="ORF">N1032_21500</name>
</gene>
<dbReference type="RefSeq" id="WP_259542201.1">
    <property type="nucleotide sequence ID" value="NZ_JANLCJ010000015.1"/>
</dbReference>
<dbReference type="Gene3D" id="3.30.9.10">
    <property type="entry name" value="D-Amino Acid Oxidase, subunit A, domain 2"/>
    <property type="match status" value="1"/>
</dbReference>
<comment type="cofactor">
    <cofactor evidence="1">
        <name>FAD</name>
        <dbReference type="ChEBI" id="CHEBI:57692"/>
    </cofactor>
</comment>
<keyword evidence="4" id="KW-0560">Oxidoreductase</keyword>
<keyword evidence="3" id="KW-0274">FAD</keyword>
<keyword evidence="2" id="KW-0285">Flavoprotein</keyword>
<evidence type="ECO:0000256" key="3">
    <source>
        <dbReference type="ARBA" id="ARBA00022827"/>
    </source>
</evidence>
<keyword evidence="7" id="KW-1185">Reference proteome</keyword>
<reference evidence="6" key="1">
    <citation type="submission" date="2022-08" db="EMBL/GenBank/DDBJ databases">
        <authorList>
            <person name="Deng Y."/>
            <person name="Han X.-F."/>
            <person name="Zhang Y.-Q."/>
        </authorList>
    </citation>
    <scope>NUCLEOTIDE SEQUENCE</scope>
    <source>
        <strain evidence="6">CPCC 203386</strain>
    </source>
</reference>
<sequence length="409" mass="44242">MVRRVDIIIVGGGAIGSAAAWHLARSGEEVLLIEQTKSRSVSGLKLPIDTSLPAACVHSPLHAPYIFSGTDPLNLAMTREAIAAWAELEQESSTTLIEPIGAVLHGAIPDIDAIADRLPRYGVAAEILGAGEAVERWPGVRFDDRVLFTPAAGRINPAAAIDTFQRAAAAHTAELRFNSAVRHVRILSDDEVSVEVYPVDMEGHEAGEAEQVVARRAVFTVGAWTGKLLARLVELPTFSITGSLISVHREIVPGADWPTITHRPDKGNRRYRGWSGTVDTVSSDAGVALRLRNVGKTADPDRTNFRSDPSSRAELQRYARNWLPGVGSSAHEELRRVSLQTRDARSIVDRIGPIIVGAGLPEDEFSLAPALGRLLRDLISPDAGRNAPTRFMRAPARYSLKQRIREGAA</sequence>
<evidence type="ECO:0000256" key="4">
    <source>
        <dbReference type="ARBA" id="ARBA00023002"/>
    </source>
</evidence>
<dbReference type="PANTHER" id="PTHR10961:SF7">
    <property type="entry name" value="FAD DEPENDENT OXIDOREDUCTASE DOMAIN-CONTAINING PROTEIN"/>
    <property type="match status" value="1"/>
</dbReference>
<evidence type="ECO:0000256" key="1">
    <source>
        <dbReference type="ARBA" id="ARBA00001974"/>
    </source>
</evidence>
<organism evidence="6 7">
    <name type="scientific">Herbiconiux daphne</name>
    <dbReference type="NCBI Taxonomy" id="2970914"/>
    <lineage>
        <taxon>Bacteria</taxon>
        <taxon>Bacillati</taxon>
        <taxon>Actinomycetota</taxon>
        <taxon>Actinomycetes</taxon>
        <taxon>Micrococcales</taxon>
        <taxon>Microbacteriaceae</taxon>
        <taxon>Herbiconiux</taxon>
    </lineage>
</organism>